<dbReference type="GO" id="GO:0005730">
    <property type="term" value="C:nucleolus"/>
    <property type="evidence" value="ECO:0007669"/>
    <property type="project" value="UniProtKB-SubCell"/>
</dbReference>
<feature type="region of interest" description="Disordered" evidence="10">
    <location>
        <begin position="324"/>
        <end position="478"/>
    </location>
</feature>
<evidence type="ECO:0000256" key="8">
    <source>
        <dbReference type="ARBA" id="ARBA00023242"/>
    </source>
</evidence>
<keyword evidence="16" id="KW-1185">Reference proteome</keyword>
<evidence type="ECO:0000256" key="10">
    <source>
        <dbReference type="SAM" id="MobiDB-lite"/>
    </source>
</evidence>
<feature type="compositionally biased region" description="Basic and acidic residues" evidence="10">
    <location>
        <begin position="355"/>
        <end position="369"/>
    </location>
</feature>
<evidence type="ECO:0000256" key="5">
    <source>
        <dbReference type="ARBA" id="ARBA00022741"/>
    </source>
</evidence>
<dbReference type="InterPro" id="IPR027417">
    <property type="entry name" value="P-loop_NTPase"/>
</dbReference>
<dbReference type="SUPFAM" id="SSF52540">
    <property type="entry name" value="P-loop containing nucleoside triphosphate hydrolases"/>
    <property type="match status" value="1"/>
</dbReference>
<evidence type="ECO:0000313" key="16">
    <source>
        <dbReference type="Proteomes" id="UP000030765"/>
    </source>
</evidence>
<accession>A0A084W2E3</accession>
<dbReference type="EMBL" id="ATLV01019608">
    <property type="status" value="NOT_ANNOTATED_CDS"/>
    <property type="molecule type" value="Genomic_DNA"/>
</dbReference>
<evidence type="ECO:0000259" key="13">
    <source>
        <dbReference type="Pfam" id="PF25467"/>
    </source>
</evidence>
<keyword evidence="6" id="KW-0418">Kinase</keyword>
<dbReference type="Proteomes" id="UP000030765">
    <property type="component" value="Unassembled WGS sequence"/>
</dbReference>
<feature type="compositionally biased region" description="Polar residues" evidence="10">
    <location>
        <begin position="337"/>
        <end position="346"/>
    </location>
</feature>
<dbReference type="InterPro" id="IPR057573">
    <property type="entry name" value="NOL9_N"/>
</dbReference>
<feature type="compositionally biased region" description="Polar residues" evidence="10">
    <location>
        <begin position="20"/>
        <end position="31"/>
    </location>
</feature>
<dbReference type="InterPro" id="IPR032319">
    <property type="entry name" value="CLP1_P"/>
</dbReference>
<dbReference type="AlphaFoldDB" id="A0A084W2E3"/>
<dbReference type="GO" id="GO:0000448">
    <property type="term" value="P:cleavage in ITS2 between 5.8S rRNA and LSU-rRNA of tricistronic rRNA transcript (SSU-rRNA, 5.8S rRNA, LSU-rRNA)"/>
    <property type="evidence" value="ECO:0007669"/>
    <property type="project" value="TreeGrafter"/>
</dbReference>
<dbReference type="Gene3D" id="3.40.50.300">
    <property type="entry name" value="P-loop containing nucleotide triphosphate hydrolases"/>
    <property type="match status" value="1"/>
</dbReference>
<feature type="domain" description="NOL9 C-terminal" evidence="13">
    <location>
        <begin position="901"/>
        <end position="993"/>
    </location>
</feature>
<dbReference type="GO" id="GO:0051731">
    <property type="term" value="F:polynucleotide 5'-hydroxyl-kinase activity"/>
    <property type="evidence" value="ECO:0007669"/>
    <property type="project" value="InterPro"/>
</dbReference>
<evidence type="ECO:0000259" key="11">
    <source>
        <dbReference type="Pfam" id="PF16575"/>
    </source>
</evidence>
<keyword evidence="4" id="KW-0808">Transferase</keyword>
<feature type="domain" description="Clp1 P-loop" evidence="11">
    <location>
        <begin position="680"/>
        <end position="815"/>
    </location>
</feature>
<sequence length="1015" mass="113841">MAYRKPTTPVVAKKRKNPPDSKTANGTTNGKQKGAKTEPMVPSKKLRTTSAGSESNSEEDDYIHKFFSDVEEDAEGAEEMYTTEEESEEEETSEDDSDEEEDEDDDDDDEEPMPIDALIEHYGKMRDVKEKQHLKAVAQKKSPTALKKKSSTPHNSSAGWIEEDNDQDLRYDSDGEGAASGQGVNEKSRANGSVNSGRKTVAIEKHKNEDTDESSDSDGFSDTYECSGSDDRDDEFETDDSEMWTDASEDSDGSEDSGLTYLNQPYDSDSYDEDYDPSDPDLMDSECEEEDHPEEVYIPRGSAHIYDIDDDTISFDEGTSQIIEIPTNDDEEFAKKSANTDASSDSEIPPLVPIYDEHGEFIDSPEKLSKQSVEPPAKAAPKETAGAKQQQAMETPEKEDMEIPEEQEAMENPEQEAMETPEEQEELESPGQQEALETVPIEPEAKTNGKKEEEEEEENEIDSDEEVEQEMEGDQKEGAVPVVDEPEHTKFYRFYDAIDKRMTLAVLKNHLYFYGHLAVQALFGQVEIMGYRLETAETRTVTASRGYNAVSLIPCPSPEAFNKAAFENILQKLKPHFIDVDIDELLATFDPSESVLVLLQAEPKGSTSLPVVCNYLNDFNLFPTPISLGVKSPFSHTQQLLEVELLTPDVTKVRSVPLFEKNPEWDKVQLRQSSRLMVVGGKDAGKSTLCQYLVNRYIRQFGRIVLLDLDIGQPLVHLPETISASVLTEPILGVGCFANVQPPVQCLLFGSVNVVSSPVLYVKNVQQLVEHCDANAELKDVPWIVNTMGYVTGFGDELMAAIIQLVQPTDLIQLTIPCSVKGSKNYEHMHKDKRIQAYKFNILFDEMADHLRKGHQLQYRFYNFQVKYARRGLPLSSGQRRTLSIMTKLVHILHDETEWFTDVTPYCALLDDVQILIMRDECMAPSKEILPNILNAMMVYLCEPMANGQQYICLGVGIVRTVDQNKMVHLLHSLPPEQLAKAKVLALCTTSLPDQIYKRLNAKLDGIIPYLHNVG</sequence>
<dbReference type="InterPro" id="IPR045116">
    <property type="entry name" value="Clp1/Grc3"/>
</dbReference>
<dbReference type="Pfam" id="PF16575">
    <property type="entry name" value="CLP1_P"/>
    <property type="match status" value="1"/>
</dbReference>
<reference evidence="14 16" key="1">
    <citation type="journal article" date="2014" name="BMC Genomics">
        <title>Genome sequence of Anopheles sinensis provides insight into genetics basis of mosquito competence for malaria parasites.</title>
        <authorList>
            <person name="Zhou D."/>
            <person name="Zhang D."/>
            <person name="Ding G."/>
            <person name="Shi L."/>
            <person name="Hou Q."/>
            <person name="Ye Y."/>
            <person name="Xu Y."/>
            <person name="Zhou H."/>
            <person name="Xiong C."/>
            <person name="Li S."/>
            <person name="Yu J."/>
            <person name="Hong S."/>
            <person name="Yu X."/>
            <person name="Zou P."/>
            <person name="Chen C."/>
            <person name="Chang X."/>
            <person name="Wang W."/>
            <person name="Lv Y."/>
            <person name="Sun Y."/>
            <person name="Ma L."/>
            <person name="Shen B."/>
            <person name="Zhu C."/>
        </authorList>
    </citation>
    <scope>NUCLEOTIDE SEQUENCE [LARGE SCALE GENOMIC DNA]</scope>
</reference>
<proteinExistence type="inferred from homology"/>
<comment type="subcellular location">
    <subcellularLocation>
        <location evidence="1">Nucleus</location>
        <location evidence="1">Nucleolus</location>
    </subcellularLocation>
</comment>
<feature type="compositionally biased region" description="Acidic residues" evidence="10">
    <location>
        <begin position="397"/>
        <end position="428"/>
    </location>
</feature>
<dbReference type="OrthoDB" id="2405412at2759"/>
<organism evidence="14">
    <name type="scientific">Anopheles sinensis</name>
    <name type="common">Mosquito</name>
    <dbReference type="NCBI Taxonomy" id="74873"/>
    <lineage>
        <taxon>Eukaryota</taxon>
        <taxon>Metazoa</taxon>
        <taxon>Ecdysozoa</taxon>
        <taxon>Arthropoda</taxon>
        <taxon>Hexapoda</taxon>
        <taxon>Insecta</taxon>
        <taxon>Pterygota</taxon>
        <taxon>Neoptera</taxon>
        <taxon>Endopterygota</taxon>
        <taxon>Diptera</taxon>
        <taxon>Nematocera</taxon>
        <taxon>Culicoidea</taxon>
        <taxon>Culicidae</taxon>
        <taxon>Anophelinae</taxon>
        <taxon>Anopheles</taxon>
    </lineage>
</organism>
<keyword evidence="7" id="KW-0067">ATP-binding</keyword>
<feature type="compositionally biased region" description="Basic and acidic residues" evidence="10">
    <location>
        <begin position="443"/>
        <end position="452"/>
    </location>
</feature>
<evidence type="ECO:0000256" key="2">
    <source>
        <dbReference type="ARBA" id="ARBA00011003"/>
    </source>
</evidence>
<dbReference type="STRING" id="74873.A0A084W2E3"/>
<feature type="compositionally biased region" description="Acidic residues" evidence="10">
    <location>
        <begin position="69"/>
        <end position="113"/>
    </location>
</feature>
<comment type="similarity">
    <text evidence="2">Belongs to the Clp1 family. NOL9/GRC3 subfamily.</text>
</comment>
<keyword evidence="8" id="KW-0539">Nucleus</keyword>
<feature type="compositionally biased region" description="Acidic residues" evidence="10">
    <location>
        <begin position="269"/>
        <end position="293"/>
    </location>
</feature>
<reference evidence="15" key="2">
    <citation type="submission" date="2020-05" db="UniProtKB">
        <authorList>
            <consortium name="EnsemblMetazoa"/>
        </authorList>
    </citation>
    <scope>IDENTIFICATION</scope>
</reference>
<evidence type="ECO:0000256" key="7">
    <source>
        <dbReference type="ARBA" id="ARBA00022840"/>
    </source>
</evidence>
<dbReference type="EnsemblMetazoa" id="ASIC012331-RA">
    <property type="protein sequence ID" value="ASIC012331-PA"/>
    <property type="gene ID" value="ASIC012331"/>
</dbReference>
<evidence type="ECO:0000256" key="3">
    <source>
        <dbReference type="ARBA" id="ARBA00022552"/>
    </source>
</evidence>
<feature type="compositionally biased region" description="Acidic residues" evidence="10">
    <location>
        <begin position="231"/>
        <end position="255"/>
    </location>
</feature>
<keyword evidence="3" id="KW-0698">rRNA processing</keyword>
<dbReference type="VEuPathDB" id="VectorBase:ASIS018990"/>
<evidence type="ECO:0000256" key="4">
    <source>
        <dbReference type="ARBA" id="ARBA00022679"/>
    </source>
</evidence>
<protein>
    <recommendedName>
        <fullName evidence="9">Polynucleotide 5'-hydroxyl-kinase NOL9</fullName>
    </recommendedName>
</protein>
<feature type="compositionally biased region" description="Polar residues" evidence="10">
    <location>
        <begin position="182"/>
        <end position="198"/>
    </location>
</feature>
<evidence type="ECO:0000256" key="9">
    <source>
        <dbReference type="ARBA" id="ARBA00071212"/>
    </source>
</evidence>
<keyword evidence="5" id="KW-0547">Nucleotide-binding</keyword>
<dbReference type="PANTHER" id="PTHR12755">
    <property type="entry name" value="CLEAVAGE/POLYADENYLATION FACTOR IA SUBUNIT CLP1P"/>
    <property type="match status" value="1"/>
</dbReference>
<dbReference type="InterPro" id="IPR057570">
    <property type="entry name" value="NOL9_C"/>
</dbReference>
<evidence type="ECO:0000313" key="15">
    <source>
        <dbReference type="EnsemblMetazoa" id="ASIC012331-PA"/>
    </source>
</evidence>
<gene>
    <name evidence="14" type="ORF">ZHAS_00012331</name>
</gene>
<dbReference type="Pfam" id="PF24419">
    <property type="entry name" value="Cupin_NOL9"/>
    <property type="match status" value="1"/>
</dbReference>
<dbReference type="OMA" id="DCQPLGV"/>
<dbReference type="Pfam" id="PF25467">
    <property type="entry name" value="NOL9_C"/>
    <property type="match status" value="1"/>
</dbReference>
<dbReference type="PANTHER" id="PTHR12755:SF3">
    <property type="entry name" value="POLYNUCLEOTIDE 5'-HYDROXYL-KINASE NOL9"/>
    <property type="match status" value="1"/>
</dbReference>
<evidence type="ECO:0000259" key="12">
    <source>
        <dbReference type="Pfam" id="PF24419"/>
    </source>
</evidence>
<feature type="compositionally biased region" description="Acidic residues" evidence="10">
    <location>
        <begin position="453"/>
        <end position="472"/>
    </location>
</feature>
<feature type="domain" description="NOL9 N-terminal" evidence="12">
    <location>
        <begin position="492"/>
        <end position="645"/>
    </location>
</feature>
<feature type="compositionally biased region" description="Basic and acidic residues" evidence="10">
    <location>
        <begin position="118"/>
        <end position="133"/>
    </location>
</feature>
<evidence type="ECO:0000256" key="1">
    <source>
        <dbReference type="ARBA" id="ARBA00004604"/>
    </source>
</evidence>
<feature type="region of interest" description="Disordered" evidence="10">
    <location>
        <begin position="1"/>
        <end position="293"/>
    </location>
</feature>
<dbReference type="EMBL" id="KE525275">
    <property type="protein sequence ID" value="KFB44387.1"/>
    <property type="molecule type" value="Genomic_DNA"/>
</dbReference>
<dbReference type="GO" id="GO:0005524">
    <property type="term" value="F:ATP binding"/>
    <property type="evidence" value="ECO:0007669"/>
    <property type="project" value="UniProtKB-KW"/>
</dbReference>
<name>A0A084W2E3_ANOSI</name>
<feature type="compositionally biased region" description="Polar residues" evidence="10">
    <location>
        <begin position="217"/>
        <end position="226"/>
    </location>
</feature>
<evidence type="ECO:0000256" key="6">
    <source>
        <dbReference type="ARBA" id="ARBA00022777"/>
    </source>
</evidence>
<feature type="compositionally biased region" description="Low complexity" evidence="10">
    <location>
        <begin position="375"/>
        <end position="388"/>
    </location>
</feature>
<dbReference type="VEuPathDB" id="VectorBase:ASIC012331"/>
<evidence type="ECO:0000313" key="14">
    <source>
        <dbReference type="EMBL" id="KFB44387.1"/>
    </source>
</evidence>